<name>C6PYT0_9CLOT</name>
<evidence type="ECO:0000313" key="1">
    <source>
        <dbReference type="EMBL" id="EET85611.1"/>
    </source>
</evidence>
<dbReference type="eggNOG" id="COG0388">
    <property type="taxonomic scope" value="Bacteria"/>
</dbReference>
<evidence type="ECO:0000313" key="2">
    <source>
        <dbReference type="Proteomes" id="UP000004198"/>
    </source>
</evidence>
<dbReference type="RefSeq" id="WP_007062832.1">
    <property type="nucleotide sequence ID" value="NZ_ACVI01000083.1"/>
</dbReference>
<dbReference type="Proteomes" id="UP000004198">
    <property type="component" value="Unassembled WGS sequence"/>
</dbReference>
<dbReference type="AlphaFoldDB" id="C6PYT0"/>
<comment type="caution">
    <text evidence="1">The sequence shown here is derived from an EMBL/GenBank/DDBJ whole genome shotgun (WGS) entry which is preliminary data.</text>
</comment>
<dbReference type="Gene3D" id="3.40.960.10">
    <property type="entry name" value="VSR Endonuclease"/>
    <property type="match status" value="1"/>
</dbReference>
<dbReference type="EMBL" id="ACVI01000083">
    <property type="protein sequence ID" value="EET85611.1"/>
    <property type="molecule type" value="Genomic_DNA"/>
</dbReference>
<protein>
    <submittedName>
        <fullName evidence="1">Uncharacterized protein</fullName>
    </submittedName>
</protein>
<proteinExistence type="predicted"/>
<accession>C6PYT0</accession>
<sequence>MFNGDIVCEKTFSWLKTPDIIEEDYEKLYKSLSEYRGNKTFAKRNVQLRCDFVCEGEKLIIEYDERQHFSEARKISLLSYPDISVCFDRQLWIQACNDIKAKDGQPVNRDEVRAYYDSTRDIEASKHGYKLIRIMHGQIDFEAVGAEEHLKKLLKEYMFIK</sequence>
<organism evidence="1 2">
    <name type="scientific">Clostridium carboxidivorans P7</name>
    <dbReference type="NCBI Taxonomy" id="536227"/>
    <lineage>
        <taxon>Bacteria</taxon>
        <taxon>Bacillati</taxon>
        <taxon>Bacillota</taxon>
        <taxon>Clostridia</taxon>
        <taxon>Eubacteriales</taxon>
        <taxon>Clostridiaceae</taxon>
        <taxon>Clostridium</taxon>
    </lineage>
</organism>
<reference evidence="1 2" key="1">
    <citation type="submission" date="2009-06" db="EMBL/GenBank/DDBJ databases">
        <title>The draft genome of Clostridium carboxidivorans P7.</title>
        <authorList>
            <consortium name="US DOE Joint Genome Institute (JGI-PGF)"/>
            <person name="Lucas S."/>
            <person name="Copeland A."/>
            <person name="Lapidus A."/>
            <person name="Glavina del Rio T."/>
            <person name="Tice H."/>
            <person name="Bruce D."/>
            <person name="Goodwin L."/>
            <person name="Pitluck S."/>
            <person name="Larimer F."/>
            <person name="Land M.L."/>
            <person name="Hauser L."/>
            <person name="Hemme C.L."/>
        </authorList>
    </citation>
    <scope>NUCLEOTIDE SEQUENCE [LARGE SCALE GENOMIC DNA]</scope>
    <source>
        <strain evidence="1 2">P7</strain>
    </source>
</reference>
<keyword evidence="2" id="KW-1185">Reference proteome</keyword>
<dbReference type="OrthoDB" id="2087791at2"/>
<gene>
    <name evidence="1" type="ORF">CcarbDRAFT_3947</name>
</gene>